<comment type="similarity">
    <text evidence="2">Belongs to the TULIP P47 family.</text>
</comment>
<evidence type="ECO:0000256" key="1">
    <source>
        <dbReference type="ARBA" id="ARBA00023026"/>
    </source>
</evidence>
<dbReference type="Pfam" id="PF06597">
    <property type="entry name" value="Clostridium_P47"/>
    <property type="match status" value="1"/>
</dbReference>
<gene>
    <name evidence="5" type="ORF">FEM55_15895</name>
</gene>
<keyword evidence="3" id="KW-1133">Transmembrane helix</keyword>
<dbReference type="EMBL" id="VCEI01000025">
    <property type="protein sequence ID" value="TLU92222.1"/>
    <property type="molecule type" value="Genomic_DNA"/>
</dbReference>
<evidence type="ECO:0000313" key="5">
    <source>
        <dbReference type="EMBL" id="TLU92222.1"/>
    </source>
</evidence>
<protein>
    <recommendedName>
        <fullName evidence="4">Protein OrfX2/OrfX3/P47 domain-containing protein</fullName>
    </recommendedName>
</protein>
<keyword evidence="3" id="KW-0472">Membrane</keyword>
<dbReference type="OrthoDB" id="2082394at2"/>
<evidence type="ECO:0000259" key="4">
    <source>
        <dbReference type="Pfam" id="PF06597"/>
    </source>
</evidence>
<keyword evidence="3" id="KW-0812">Transmembrane</keyword>
<comment type="caution">
    <text evidence="5">The sequence shown here is derived from an EMBL/GenBank/DDBJ whole genome shotgun (WGS) entry which is preliminary data.</text>
</comment>
<keyword evidence="1" id="KW-0843">Virulence</keyword>
<organism evidence="5 6">
    <name type="scientific">Dyadobacter sediminis</name>
    <dbReference type="NCBI Taxonomy" id="1493691"/>
    <lineage>
        <taxon>Bacteria</taxon>
        <taxon>Pseudomonadati</taxon>
        <taxon>Bacteroidota</taxon>
        <taxon>Cytophagia</taxon>
        <taxon>Cytophagales</taxon>
        <taxon>Spirosomataceae</taxon>
        <taxon>Dyadobacter</taxon>
    </lineage>
</organism>
<feature type="domain" description="Protein OrfX2/OrfX3/P47" evidence="4">
    <location>
        <begin position="10"/>
        <end position="460"/>
    </location>
</feature>
<accession>A0A5R9KBU5</accession>
<sequence length="465" mass="49623">MSDTGTAVYTYGWDTAFVVRAADVNKAIIDHKSSPLNFSHDEDTYSVTGNFGDWQITKGGDGKKIRMQLPLTNVVLTYKTTSKVLKYDSGQAVIEISLHFIPHTDADPPASGSLTKLVAKAAADSDDDPVIAMVSLSLSPAAGMVAEGVITEAIVQWGTSNLQEFNHIFAVVNLNRIIDTGQWGFVNPNYTSYAYLDLDTVDNSLFGVLCMTGNRTGETLSEQVSVSSIPALSRSGFLVSQARALYDLVRPAICKTYTGLTDSNFLMNDAGTKLYLTEGTTVDLSSVEQNGTAYYPKLKGLSVESNGQLLTLTSYTETEIAAGITATCTAVHWYTISLGSSSNGQTLTFVQYQDPSITHAINQSSGSQLTQAIIMIVASIVMLILIVLTDGAALIVGGLVIGLIMGADQAVPALIEKLNKDDSPSIDLLLVNAVDAISWTGSKEYKLDYGSMNASLQLGGDPLFV</sequence>
<evidence type="ECO:0000256" key="2">
    <source>
        <dbReference type="ARBA" id="ARBA00035010"/>
    </source>
</evidence>
<reference evidence="5 6" key="1">
    <citation type="submission" date="2019-05" db="EMBL/GenBank/DDBJ databases">
        <authorList>
            <person name="Qu J.-H."/>
        </authorList>
    </citation>
    <scope>NUCLEOTIDE SEQUENCE [LARGE SCALE GENOMIC DNA]</scope>
    <source>
        <strain evidence="5 6">Z12</strain>
    </source>
</reference>
<dbReference type="RefSeq" id="WP_138282331.1">
    <property type="nucleotide sequence ID" value="NZ_BMGE01000003.1"/>
</dbReference>
<feature type="transmembrane region" description="Helical" evidence="3">
    <location>
        <begin position="372"/>
        <end position="405"/>
    </location>
</feature>
<proteinExistence type="inferred from homology"/>
<evidence type="ECO:0000313" key="6">
    <source>
        <dbReference type="Proteomes" id="UP000309788"/>
    </source>
</evidence>
<keyword evidence="6" id="KW-1185">Reference proteome</keyword>
<dbReference type="AlphaFoldDB" id="A0A5R9KBU5"/>
<dbReference type="Proteomes" id="UP000309788">
    <property type="component" value="Unassembled WGS sequence"/>
</dbReference>
<evidence type="ECO:0000256" key="3">
    <source>
        <dbReference type="SAM" id="Phobius"/>
    </source>
</evidence>
<name>A0A5R9KBU5_9BACT</name>
<dbReference type="InterPro" id="IPR010567">
    <property type="entry name" value="OrfX2/OrfX3/P47"/>
</dbReference>